<dbReference type="PIRSF" id="PIRSF005578">
    <property type="entry name" value="TlyA"/>
    <property type="match status" value="1"/>
</dbReference>
<dbReference type="NCBIfam" id="TIGR00478">
    <property type="entry name" value="tly"/>
    <property type="match status" value="1"/>
</dbReference>
<name>A0A644ZVJ1_9ZZZZ</name>
<dbReference type="GO" id="GO:0032259">
    <property type="term" value="P:methylation"/>
    <property type="evidence" value="ECO:0007669"/>
    <property type="project" value="InterPro"/>
</dbReference>
<dbReference type="GO" id="GO:0008168">
    <property type="term" value="F:methyltransferase activity"/>
    <property type="evidence" value="ECO:0007669"/>
    <property type="project" value="InterPro"/>
</dbReference>
<dbReference type="InterPro" id="IPR002942">
    <property type="entry name" value="S4_RNA-bd"/>
</dbReference>
<comment type="similarity">
    <text evidence="2">Belongs to the TlyA family.</text>
</comment>
<dbReference type="CDD" id="cd00165">
    <property type="entry name" value="S4"/>
    <property type="match status" value="1"/>
</dbReference>
<organism evidence="4">
    <name type="scientific">bioreactor metagenome</name>
    <dbReference type="NCBI Taxonomy" id="1076179"/>
    <lineage>
        <taxon>unclassified sequences</taxon>
        <taxon>metagenomes</taxon>
        <taxon>ecological metagenomes</taxon>
    </lineage>
</organism>
<dbReference type="Pfam" id="PF01728">
    <property type="entry name" value="FtsJ"/>
    <property type="match status" value="1"/>
</dbReference>
<dbReference type="InterPro" id="IPR029063">
    <property type="entry name" value="SAM-dependent_MTases_sf"/>
</dbReference>
<dbReference type="Pfam" id="PF01479">
    <property type="entry name" value="S4"/>
    <property type="match status" value="1"/>
</dbReference>
<protein>
    <submittedName>
        <fullName evidence="4">Hemolysin A</fullName>
    </submittedName>
</protein>
<dbReference type="SMART" id="SM00363">
    <property type="entry name" value="S4"/>
    <property type="match status" value="1"/>
</dbReference>
<dbReference type="AlphaFoldDB" id="A0A644ZVJ1"/>
<comment type="caution">
    <text evidence="4">The sequence shown here is derived from an EMBL/GenBank/DDBJ whole genome shotgun (WGS) entry which is preliminary data.</text>
</comment>
<reference evidence="4" key="1">
    <citation type="submission" date="2019-08" db="EMBL/GenBank/DDBJ databases">
        <authorList>
            <person name="Kucharzyk K."/>
            <person name="Murdoch R.W."/>
            <person name="Higgins S."/>
            <person name="Loffler F."/>
        </authorList>
    </citation>
    <scope>NUCLEOTIDE SEQUENCE</scope>
</reference>
<dbReference type="PANTHER" id="PTHR32319:SF0">
    <property type="entry name" value="BACTERIAL HEMOLYSIN-LIKE PROTEIN"/>
    <property type="match status" value="1"/>
</dbReference>
<feature type="domain" description="RNA-binding S4" evidence="3">
    <location>
        <begin position="1"/>
        <end position="63"/>
    </location>
</feature>
<proteinExistence type="inferred from homology"/>
<evidence type="ECO:0000313" key="4">
    <source>
        <dbReference type="EMBL" id="MPM43911.1"/>
    </source>
</evidence>
<evidence type="ECO:0000259" key="3">
    <source>
        <dbReference type="SMART" id="SM00363"/>
    </source>
</evidence>
<dbReference type="InterPro" id="IPR002877">
    <property type="entry name" value="RNA_MeTrfase_FtsJ_dom"/>
</dbReference>
<dbReference type="PROSITE" id="PS50889">
    <property type="entry name" value="S4"/>
    <property type="match status" value="1"/>
</dbReference>
<dbReference type="PANTHER" id="PTHR32319">
    <property type="entry name" value="BACTERIAL HEMOLYSIN-LIKE PROTEIN"/>
    <property type="match status" value="1"/>
</dbReference>
<accession>A0A644ZVJ1</accession>
<dbReference type="SUPFAM" id="SSF55174">
    <property type="entry name" value="Alpha-L RNA-binding motif"/>
    <property type="match status" value="1"/>
</dbReference>
<evidence type="ECO:0000256" key="1">
    <source>
        <dbReference type="ARBA" id="ARBA00022884"/>
    </source>
</evidence>
<dbReference type="InterPro" id="IPR047048">
    <property type="entry name" value="TlyA"/>
</dbReference>
<sequence>MRLDLYLVQQGYFPSRQKAIDAIKNNRVKINSSVVAKPSYDIDNDKQIEVMRLEADFVSRAGIKLHYALQYFHVELKNSVCLDIGSSTGGFTDCCLQHGARLVYAIDVGTNQLDTALRCDQRVILRENTNARMLTTADFETLPDFICMDVSFISVKLLIPTVASLLKSGKEAVILIKPQFEVGQRFLTKKGIVKDSRQEKRVLDEIASLLLENNLIQSNYIKSPIKGREGKIEYLVYLIKK</sequence>
<dbReference type="EMBL" id="VSSQ01010282">
    <property type="protein sequence ID" value="MPM43911.1"/>
    <property type="molecule type" value="Genomic_DNA"/>
</dbReference>
<dbReference type="GO" id="GO:0003723">
    <property type="term" value="F:RNA binding"/>
    <property type="evidence" value="ECO:0007669"/>
    <property type="project" value="UniProtKB-KW"/>
</dbReference>
<keyword evidence="1" id="KW-0694">RNA-binding</keyword>
<gene>
    <name evidence="4" type="primary">tlyA_15</name>
    <name evidence="4" type="ORF">SDC9_90589</name>
</gene>
<dbReference type="InterPro" id="IPR036986">
    <property type="entry name" value="S4_RNA-bd_sf"/>
</dbReference>
<dbReference type="InterPro" id="IPR004538">
    <property type="entry name" value="Hemolysin_A/TlyA"/>
</dbReference>
<dbReference type="SUPFAM" id="SSF53335">
    <property type="entry name" value="S-adenosyl-L-methionine-dependent methyltransferases"/>
    <property type="match status" value="1"/>
</dbReference>
<dbReference type="Gene3D" id="3.40.50.150">
    <property type="entry name" value="Vaccinia Virus protein VP39"/>
    <property type="match status" value="1"/>
</dbReference>
<evidence type="ECO:0000256" key="2">
    <source>
        <dbReference type="ARBA" id="ARBA00029460"/>
    </source>
</evidence>
<dbReference type="Gene3D" id="3.10.290.10">
    <property type="entry name" value="RNA-binding S4 domain"/>
    <property type="match status" value="1"/>
</dbReference>